<dbReference type="Proteomes" id="UP000002526">
    <property type="component" value="Chromosome"/>
</dbReference>
<feature type="region of interest" description="Disordered" evidence="1">
    <location>
        <begin position="80"/>
        <end position="103"/>
    </location>
</feature>
<proteinExistence type="predicted"/>
<feature type="region of interest" description="Disordered" evidence="1">
    <location>
        <begin position="154"/>
        <end position="218"/>
    </location>
</feature>
<accession>Q89SP6</accession>
<dbReference type="InParanoid" id="Q89SP6"/>
<evidence type="ECO:0000313" key="2">
    <source>
        <dbReference type="EMBL" id="BAC47619.1"/>
    </source>
</evidence>
<dbReference type="AlphaFoldDB" id="Q89SP6"/>
<evidence type="ECO:0000256" key="1">
    <source>
        <dbReference type="SAM" id="MobiDB-lite"/>
    </source>
</evidence>
<reference evidence="3" key="1">
    <citation type="journal article" date="2002" name="DNA Res.">
        <title>Complete genomic sequence of nitrogen-fixing symbiotic bacterium Bradyrhizobium japonicum USDA110.</title>
        <authorList>
            <person name="Kaneko T."/>
            <person name="Nakamura Y."/>
            <person name="Sato S."/>
            <person name="Minamisawa K."/>
            <person name="Uchiumi T."/>
            <person name="Sasamoto S."/>
            <person name="Watanabe A."/>
            <person name="Idesawa K."/>
            <person name="Iriguchi M."/>
            <person name="Kawashima K."/>
            <person name="Kohara M."/>
            <person name="Matsumoto M."/>
            <person name="Shimpo S."/>
            <person name="Tsuruoka H."/>
            <person name="Wada T."/>
            <person name="Yamada M."/>
            <person name="Tabata S."/>
        </authorList>
    </citation>
    <scope>NUCLEOTIDE SEQUENCE [LARGE SCALE GENOMIC DNA]</scope>
    <source>
        <strain evidence="3">JCM 10833 / BCRC 13528 / IAM 13628 / NBRC 14792 / USDA 110</strain>
    </source>
</reference>
<gene>
    <name evidence="2" type="ordered locus">blr2354</name>
</gene>
<dbReference type="KEGG" id="bja:blr2354"/>
<dbReference type="EnsemblBacteria" id="BAC47619">
    <property type="protein sequence ID" value="BAC47619"/>
    <property type="gene ID" value="BAC47619"/>
</dbReference>
<sequence>MLNWLGASSTRRLPGLVTHNLTATNRMLMPSQIDITIRKELAMAPPPAFLSGTMRGAVESSGFAEGQPIVPAQILVIDEPGQPGQARSRAPDRMTKSSAGGRRSAPIVGPALVDIGRVVGCEVRILEAVSRRIIDPVRALAVIQKSAIEAKGTPWRAIRKSEPHGDLRRRHRGQSQEQSYSQCAGQHDPFLQQTIGRTSKPVDDQSSSPASLTSRRGEIECAEGVRAASIGGFPLTGRSGRRARP</sequence>
<feature type="compositionally biased region" description="Polar residues" evidence="1">
    <location>
        <begin position="204"/>
        <end position="214"/>
    </location>
</feature>
<protein>
    <submittedName>
        <fullName evidence="2">Blr2354 protein</fullName>
    </submittedName>
</protein>
<evidence type="ECO:0000313" key="3">
    <source>
        <dbReference type="Proteomes" id="UP000002526"/>
    </source>
</evidence>
<feature type="compositionally biased region" description="Polar residues" evidence="1">
    <location>
        <begin position="175"/>
        <end position="184"/>
    </location>
</feature>
<organism evidence="2 3">
    <name type="scientific">Bradyrhizobium diazoefficiens (strain JCM 10833 / BCRC 13528 / IAM 13628 / NBRC 14792 / USDA 110)</name>
    <dbReference type="NCBI Taxonomy" id="224911"/>
    <lineage>
        <taxon>Bacteria</taxon>
        <taxon>Pseudomonadati</taxon>
        <taxon>Pseudomonadota</taxon>
        <taxon>Alphaproteobacteria</taxon>
        <taxon>Hyphomicrobiales</taxon>
        <taxon>Nitrobacteraceae</taxon>
        <taxon>Bradyrhizobium</taxon>
    </lineage>
</organism>
<name>Q89SP6_BRADU</name>
<dbReference type="EMBL" id="BA000040">
    <property type="protein sequence ID" value="BAC47619.1"/>
    <property type="molecule type" value="Genomic_DNA"/>
</dbReference>
<keyword evidence="3" id="KW-1185">Reference proteome</keyword>
<dbReference type="HOGENOM" id="CLU_1131883_0_0_5"/>